<dbReference type="Gene3D" id="2.40.50.140">
    <property type="entry name" value="Nucleic acid-binding proteins"/>
    <property type="match status" value="1"/>
</dbReference>
<reference evidence="3" key="1">
    <citation type="submission" date="2018-05" db="EMBL/GenBank/DDBJ databases">
        <authorList>
            <person name="Lanie J.A."/>
            <person name="Ng W.-L."/>
            <person name="Kazmierczak K.M."/>
            <person name="Andrzejewski T.M."/>
            <person name="Davidsen T.M."/>
            <person name="Wayne K.J."/>
            <person name="Tettelin H."/>
            <person name="Glass J.I."/>
            <person name="Rusch D."/>
            <person name="Podicherti R."/>
            <person name="Tsui H.-C.T."/>
            <person name="Winkler M.E."/>
        </authorList>
    </citation>
    <scope>NUCLEOTIDE SEQUENCE</scope>
</reference>
<protein>
    <recommendedName>
        <fullName evidence="2">Translation elongation factor P/YeiP central domain-containing protein</fullName>
    </recommendedName>
</protein>
<dbReference type="SUPFAM" id="SSF50249">
    <property type="entry name" value="Nucleic acid-binding proteins"/>
    <property type="match status" value="1"/>
</dbReference>
<evidence type="ECO:0000313" key="3">
    <source>
        <dbReference type="EMBL" id="SVE51995.1"/>
    </source>
</evidence>
<evidence type="ECO:0000256" key="1">
    <source>
        <dbReference type="ARBA" id="ARBA00009479"/>
    </source>
</evidence>
<dbReference type="SMART" id="SM01185">
    <property type="entry name" value="EFP"/>
    <property type="match status" value="1"/>
</dbReference>
<gene>
    <name evidence="3" type="ORF">METZ01_LOCUS504849</name>
</gene>
<dbReference type="InterPro" id="IPR014722">
    <property type="entry name" value="Rib_uL2_dom2"/>
</dbReference>
<proteinExistence type="inferred from homology"/>
<feature type="non-terminal residue" evidence="3">
    <location>
        <position position="106"/>
    </location>
</feature>
<organism evidence="3">
    <name type="scientific">marine metagenome</name>
    <dbReference type="NCBI Taxonomy" id="408172"/>
    <lineage>
        <taxon>unclassified sequences</taxon>
        <taxon>metagenomes</taxon>
        <taxon>ecological metagenomes</taxon>
    </lineage>
</organism>
<comment type="similarity">
    <text evidence="1">Belongs to the elongation factor P family.</text>
</comment>
<dbReference type="AlphaFoldDB" id="A0A383E6H1"/>
<dbReference type="PANTHER" id="PTHR30053">
    <property type="entry name" value="ELONGATION FACTOR P"/>
    <property type="match status" value="1"/>
</dbReference>
<dbReference type="SUPFAM" id="SSF50104">
    <property type="entry name" value="Translation proteins SH3-like domain"/>
    <property type="match status" value="1"/>
</dbReference>
<dbReference type="Pfam" id="PF01132">
    <property type="entry name" value="EFP"/>
    <property type="match status" value="1"/>
</dbReference>
<dbReference type="InterPro" id="IPR013185">
    <property type="entry name" value="Transl_elong_KOW-like"/>
</dbReference>
<dbReference type="GO" id="GO:0005737">
    <property type="term" value="C:cytoplasm"/>
    <property type="evidence" value="ECO:0007669"/>
    <property type="project" value="TreeGrafter"/>
</dbReference>
<dbReference type="Pfam" id="PF08207">
    <property type="entry name" value="EFP_N"/>
    <property type="match status" value="1"/>
</dbReference>
<dbReference type="PANTHER" id="PTHR30053:SF12">
    <property type="entry name" value="ELONGATION FACTOR P (EF-P) FAMILY PROTEIN"/>
    <property type="match status" value="1"/>
</dbReference>
<dbReference type="EMBL" id="UINC01222987">
    <property type="protein sequence ID" value="SVE51995.1"/>
    <property type="molecule type" value="Genomic_DNA"/>
</dbReference>
<feature type="domain" description="Translation elongation factor P/YeiP central" evidence="2">
    <location>
        <begin position="67"/>
        <end position="106"/>
    </location>
</feature>
<dbReference type="InterPro" id="IPR020599">
    <property type="entry name" value="Transl_elong_fac_P/YeiP"/>
</dbReference>
<dbReference type="InterPro" id="IPR001059">
    <property type="entry name" value="Transl_elong_P/YeiP_cen"/>
</dbReference>
<dbReference type="FunFam" id="2.30.30.30:FF:000003">
    <property type="entry name" value="Elongation factor P"/>
    <property type="match status" value="1"/>
</dbReference>
<accession>A0A383E6H1</accession>
<evidence type="ECO:0000259" key="2">
    <source>
        <dbReference type="SMART" id="SM01185"/>
    </source>
</evidence>
<dbReference type="InterPro" id="IPR008991">
    <property type="entry name" value="Translation_prot_SH3-like_sf"/>
</dbReference>
<dbReference type="GO" id="GO:0003746">
    <property type="term" value="F:translation elongation factor activity"/>
    <property type="evidence" value="ECO:0007669"/>
    <property type="project" value="InterPro"/>
</dbReference>
<sequence>MASLNDLRNGLIIRLDETIYTITNCEHVKPGKGGAFARTKIKCLTNGSVVERTFRTNDTIEVVRLEDREMQYMYTDGNLLYFMDSEIYEELAISPELIGDEINYLK</sequence>
<dbReference type="Gene3D" id="2.30.30.30">
    <property type="match status" value="1"/>
</dbReference>
<name>A0A383E6H1_9ZZZZ</name>
<dbReference type="InterPro" id="IPR012340">
    <property type="entry name" value="NA-bd_OB-fold"/>
</dbReference>